<feature type="non-terminal residue" evidence="2">
    <location>
        <position position="104"/>
    </location>
</feature>
<evidence type="ECO:0008006" key="4">
    <source>
        <dbReference type="Google" id="ProtNLM"/>
    </source>
</evidence>
<comment type="catalytic activity">
    <reaction evidence="1">
        <text>ATP-dependent breakage, passage and rejoining of double-stranded DNA.</text>
        <dbReference type="EC" id="5.6.2.2"/>
    </reaction>
</comment>
<organism evidence="2 3">
    <name type="scientific">Actinomadura adrarensis</name>
    <dbReference type="NCBI Taxonomy" id="1819600"/>
    <lineage>
        <taxon>Bacteria</taxon>
        <taxon>Bacillati</taxon>
        <taxon>Actinomycetota</taxon>
        <taxon>Actinomycetes</taxon>
        <taxon>Streptosporangiales</taxon>
        <taxon>Thermomonosporaceae</taxon>
        <taxon>Actinomadura</taxon>
    </lineage>
</organism>
<comment type="caution">
    <text evidence="2">The sequence shown here is derived from an EMBL/GenBank/DDBJ whole genome shotgun (WGS) entry which is preliminary data.</text>
</comment>
<dbReference type="InterPro" id="IPR013760">
    <property type="entry name" value="Topo_IIA-like_dom_sf"/>
</dbReference>
<protein>
    <recommendedName>
        <fullName evidence="4">ABC transporter permease</fullName>
    </recommendedName>
</protein>
<evidence type="ECO:0000313" key="2">
    <source>
        <dbReference type="EMBL" id="MFD0852372.1"/>
    </source>
</evidence>
<gene>
    <name evidence="2" type="ORF">ACFQ07_09065</name>
</gene>
<reference evidence="3" key="1">
    <citation type="journal article" date="2019" name="Int. J. Syst. Evol. Microbiol.">
        <title>The Global Catalogue of Microorganisms (GCM) 10K type strain sequencing project: providing services to taxonomists for standard genome sequencing and annotation.</title>
        <authorList>
            <consortium name="The Broad Institute Genomics Platform"/>
            <consortium name="The Broad Institute Genome Sequencing Center for Infectious Disease"/>
            <person name="Wu L."/>
            <person name="Ma J."/>
        </authorList>
    </citation>
    <scope>NUCLEOTIDE SEQUENCE [LARGE SCALE GENOMIC DNA]</scope>
    <source>
        <strain evidence="3">JCM 31696</strain>
    </source>
</reference>
<proteinExistence type="predicted"/>
<accession>A0ABW3CEK9</accession>
<sequence>MWRFTFRSLLAHKLRLALTGLAVVLGVGFVSGTYVLTDTINRTFDELFTQVTQGVDVAVRGRESFASQTGEGRQPVPDVDGHHINTLLLTLLFRFMKPLIEAGH</sequence>
<dbReference type="Proteomes" id="UP001597083">
    <property type="component" value="Unassembled WGS sequence"/>
</dbReference>
<dbReference type="EMBL" id="JBHTIR010001293">
    <property type="protein sequence ID" value="MFD0852372.1"/>
    <property type="molecule type" value="Genomic_DNA"/>
</dbReference>
<dbReference type="SUPFAM" id="SSF56719">
    <property type="entry name" value="Type II DNA topoisomerase"/>
    <property type="match status" value="1"/>
</dbReference>
<dbReference type="InterPro" id="IPR013759">
    <property type="entry name" value="Topo_IIA_B_C"/>
</dbReference>
<name>A0ABW3CEK9_9ACTN</name>
<evidence type="ECO:0000256" key="1">
    <source>
        <dbReference type="ARBA" id="ARBA00000185"/>
    </source>
</evidence>
<dbReference type="Gene3D" id="3.40.50.670">
    <property type="match status" value="1"/>
</dbReference>
<keyword evidence="3" id="KW-1185">Reference proteome</keyword>
<evidence type="ECO:0000313" key="3">
    <source>
        <dbReference type="Proteomes" id="UP001597083"/>
    </source>
</evidence>